<dbReference type="InterPro" id="IPR004457">
    <property type="entry name" value="Znf_ZPR1"/>
</dbReference>
<comment type="similarity">
    <text evidence="1">Belongs to the ZPR1 family.</text>
</comment>
<evidence type="ECO:0000313" key="8">
    <source>
        <dbReference type="Proteomes" id="UP000886998"/>
    </source>
</evidence>
<dbReference type="GO" id="GO:0008270">
    <property type="term" value="F:zinc ion binding"/>
    <property type="evidence" value="ECO:0007669"/>
    <property type="project" value="UniProtKB-KW"/>
</dbReference>
<dbReference type="GO" id="GO:0005634">
    <property type="term" value="C:nucleus"/>
    <property type="evidence" value="ECO:0007669"/>
    <property type="project" value="TreeGrafter"/>
</dbReference>
<keyword evidence="8" id="KW-1185">Reference proteome</keyword>
<dbReference type="Gene3D" id="2.60.120.1040">
    <property type="entry name" value="ZPR1, A/B domain"/>
    <property type="match status" value="2"/>
</dbReference>
<dbReference type="InterPro" id="IPR040141">
    <property type="entry name" value="ZPR1"/>
</dbReference>
<reference evidence="7" key="1">
    <citation type="submission" date="2020-08" db="EMBL/GenBank/DDBJ databases">
        <title>Multicomponent nature underlies the extraordinary mechanical properties of spider dragline silk.</title>
        <authorList>
            <person name="Kono N."/>
            <person name="Nakamura H."/>
            <person name="Mori M."/>
            <person name="Yoshida Y."/>
            <person name="Ohtoshi R."/>
            <person name="Malay A.D."/>
            <person name="Moran D.A.P."/>
            <person name="Tomita M."/>
            <person name="Numata K."/>
            <person name="Arakawa K."/>
        </authorList>
    </citation>
    <scope>NUCLEOTIDE SEQUENCE</scope>
</reference>
<organism evidence="7 8">
    <name type="scientific">Trichonephila inaurata madagascariensis</name>
    <dbReference type="NCBI Taxonomy" id="2747483"/>
    <lineage>
        <taxon>Eukaryota</taxon>
        <taxon>Metazoa</taxon>
        <taxon>Ecdysozoa</taxon>
        <taxon>Arthropoda</taxon>
        <taxon>Chelicerata</taxon>
        <taxon>Arachnida</taxon>
        <taxon>Araneae</taxon>
        <taxon>Araneomorphae</taxon>
        <taxon>Entelegynae</taxon>
        <taxon>Araneoidea</taxon>
        <taxon>Nephilidae</taxon>
        <taxon>Trichonephila</taxon>
        <taxon>Trichonephila inaurata</taxon>
    </lineage>
</organism>
<dbReference type="FunFam" id="2.60.120.1040:FF:000001">
    <property type="entry name" value="Zinc finger protein ZPR1"/>
    <property type="match status" value="1"/>
</dbReference>
<dbReference type="Proteomes" id="UP000886998">
    <property type="component" value="Unassembled WGS sequence"/>
</dbReference>
<keyword evidence="3" id="KW-0677">Repeat</keyword>
<dbReference type="AlphaFoldDB" id="A0A8X6XCH9"/>
<dbReference type="InterPro" id="IPR042452">
    <property type="entry name" value="ZPR1_Znf1/2"/>
</dbReference>
<evidence type="ECO:0000256" key="3">
    <source>
        <dbReference type="ARBA" id="ARBA00022737"/>
    </source>
</evidence>
<gene>
    <name evidence="7" type="primary">ZNF259</name>
    <name evidence="7" type="ORF">TNIN_51151</name>
</gene>
<dbReference type="OrthoDB" id="308464at2759"/>
<dbReference type="EMBL" id="BMAV01007949">
    <property type="protein sequence ID" value="GFY51233.1"/>
    <property type="molecule type" value="Genomic_DNA"/>
</dbReference>
<protein>
    <submittedName>
        <fullName evidence="7">Zinc finger protein ZPR1</fullName>
    </submittedName>
</protein>
<comment type="caution">
    <text evidence="7">The sequence shown here is derived from an EMBL/GenBank/DDBJ whole genome shotgun (WGS) entry which is preliminary data.</text>
</comment>
<accession>A0A8X6XCH9</accession>
<dbReference type="PANTHER" id="PTHR10876:SF0">
    <property type="entry name" value="ZINC FINGER PROTEIN ZPR1"/>
    <property type="match status" value="1"/>
</dbReference>
<dbReference type="SMART" id="SM00709">
    <property type="entry name" value="Zpr1"/>
    <property type="match status" value="2"/>
</dbReference>
<dbReference type="Pfam" id="PF03367">
    <property type="entry name" value="Zn_ribbon_ZPR1"/>
    <property type="match status" value="2"/>
</dbReference>
<dbReference type="Gene3D" id="2.20.25.420">
    <property type="entry name" value="ZPR1, zinc finger domain"/>
    <property type="match status" value="2"/>
</dbReference>
<name>A0A8X6XCH9_9ARAC</name>
<keyword evidence="2" id="KW-0479">Metal-binding</keyword>
<dbReference type="InterPro" id="IPR042451">
    <property type="entry name" value="ZPR1_A/B_dom"/>
</dbReference>
<dbReference type="NCBIfam" id="TIGR00310">
    <property type="entry name" value="ZPR1_znf"/>
    <property type="match status" value="2"/>
</dbReference>
<evidence type="ECO:0000256" key="5">
    <source>
        <dbReference type="ARBA" id="ARBA00022833"/>
    </source>
</evidence>
<dbReference type="Pfam" id="PF22794">
    <property type="entry name" value="jr-ZPR1"/>
    <property type="match status" value="2"/>
</dbReference>
<sequence>MSSTHEDPVFRELSADNEPEVTEIESLCLRCQKNGITKLLLTKIPFYKEVVIMSFCCDNCHWENNELQPASKIQEKGIMYKLKVENPSDLTRVVVKTEWASISIPELEFEIPSQSQEGSVTNIEGVLERSVSGLCSGLEYVMAEDPEAAKKLEEFLEKMSKLKSGDSPFTFVLRDCSGNSFVENLKAPLPDPQLEVSHFERSREEALMLGLYIPDDTENPSSEQAEEKSDLKDEVLELPTNCYSCNAPLSLNSFSKIPHFKDVVIMSTLCETCGHKTNEVKSGSGIEPYGYRATLKIEEHKDLVRDLLKSDTCKISIKEIELEVGSAAFGGRYSTVEGILSTIKEQLVESNPFITGDSADLIRREKMEQFLNKIDEIIDGKRKVTFIMDDPCGNSYLQSLDHPDENLTVEKYERSMEQDDELGLLDMKVENYEES</sequence>
<keyword evidence="5" id="KW-0862">Zinc</keyword>
<dbReference type="FunFam" id="2.20.25.420:FF:000001">
    <property type="entry name" value="Zinc finger protein ZPR1"/>
    <property type="match status" value="1"/>
</dbReference>
<evidence type="ECO:0000313" key="7">
    <source>
        <dbReference type="EMBL" id="GFY51233.1"/>
    </source>
</evidence>
<evidence type="ECO:0000256" key="4">
    <source>
        <dbReference type="ARBA" id="ARBA00022771"/>
    </source>
</evidence>
<dbReference type="InterPro" id="IPR056180">
    <property type="entry name" value="ZPR1_jr_dom"/>
</dbReference>
<dbReference type="PANTHER" id="PTHR10876">
    <property type="entry name" value="ZINC FINGER PROTEIN ZPR1"/>
    <property type="match status" value="1"/>
</dbReference>
<feature type="domain" description="Zinc finger ZPR1-type" evidence="6">
    <location>
        <begin position="26"/>
        <end position="184"/>
    </location>
</feature>
<proteinExistence type="inferred from homology"/>
<evidence type="ECO:0000259" key="6">
    <source>
        <dbReference type="SMART" id="SM00709"/>
    </source>
</evidence>
<keyword evidence="4" id="KW-0863">Zinc-finger</keyword>
<evidence type="ECO:0000256" key="1">
    <source>
        <dbReference type="ARBA" id="ARBA00008354"/>
    </source>
</evidence>
<feature type="domain" description="Zinc finger ZPR1-type" evidence="6">
    <location>
        <begin position="240"/>
        <end position="399"/>
    </location>
</feature>
<evidence type="ECO:0000256" key="2">
    <source>
        <dbReference type="ARBA" id="ARBA00022723"/>
    </source>
</evidence>